<dbReference type="Proteomes" id="UP000199103">
    <property type="component" value="Chromosome I"/>
</dbReference>
<keyword evidence="1" id="KW-0223">Dioxygenase</keyword>
<dbReference type="GO" id="GO:0005506">
    <property type="term" value="F:iron ion binding"/>
    <property type="evidence" value="ECO:0007669"/>
    <property type="project" value="UniProtKB-ARBA"/>
</dbReference>
<dbReference type="Gene3D" id="2.60.120.620">
    <property type="entry name" value="q2cbj1_9rhob like domain"/>
    <property type="match status" value="1"/>
</dbReference>
<dbReference type="PANTHER" id="PTHR20883:SF46">
    <property type="entry name" value="PHYTANOYL-COA HYDROXYLASE"/>
    <property type="match status" value="1"/>
</dbReference>
<dbReference type="Pfam" id="PF05721">
    <property type="entry name" value="PhyH"/>
    <property type="match status" value="1"/>
</dbReference>
<dbReference type="OrthoDB" id="2573519at2"/>
<organism evidence="1 2">
    <name type="scientific">Microlunatus soli</name>
    <dbReference type="NCBI Taxonomy" id="630515"/>
    <lineage>
        <taxon>Bacteria</taxon>
        <taxon>Bacillati</taxon>
        <taxon>Actinomycetota</taxon>
        <taxon>Actinomycetes</taxon>
        <taxon>Propionibacteriales</taxon>
        <taxon>Propionibacteriaceae</taxon>
        <taxon>Microlunatus</taxon>
    </lineage>
</organism>
<reference evidence="1 2" key="1">
    <citation type="submission" date="2016-10" db="EMBL/GenBank/DDBJ databases">
        <authorList>
            <person name="de Groot N.N."/>
        </authorList>
    </citation>
    <scope>NUCLEOTIDE SEQUENCE [LARGE SCALE GENOMIC DNA]</scope>
    <source>
        <strain evidence="1 2">DSM 21800</strain>
    </source>
</reference>
<dbReference type="EMBL" id="LT629772">
    <property type="protein sequence ID" value="SDT47736.1"/>
    <property type="molecule type" value="Genomic_DNA"/>
</dbReference>
<evidence type="ECO:0000313" key="2">
    <source>
        <dbReference type="Proteomes" id="UP000199103"/>
    </source>
</evidence>
<keyword evidence="1" id="KW-0560">Oxidoreductase</keyword>
<evidence type="ECO:0000313" key="1">
    <source>
        <dbReference type="EMBL" id="SDT47736.1"/>
    </source>
</evidence>
<name>A0A1H2AQ93_9ACTN</name>
<sequence length="284" mass="31786">MKRSTVTEAGSDTDGYPTALYRADRVADYVESIDDITESDIDRFDERGYLAVRRLLGPAEVSEVLDGLAAVLTDPRDAAVEYESWAVDRVGQATGVERMDLVHKLMWFASSHDQLARLAGDERIVQVVRRLTREQDLTMFQDMALLKPPGGGREKPWHQDNAYFNYEPGTPIVGVWIALDPATADNGCMHVLPGTHREGPRIHYRRRDWQLCDTDVDTGRDIVVPLPAGGALFFHGLIHHGTPANHTHTRRRAVQFHYLPMGTPGVADERRLELFGSEGKNVSC</sequence>
<dbReference type="InterPro" id="IPR008775">
    <property type="entry name" value="Phytyl_CoA_dOase-like"/>
</dbReference>
<dbReference type="STRING" id="630515.SAMN04489812_6108"/>
<proteinExistence type="predicted"/>
<protein>
    <submittedName>
        <fullName evidence="1">Ectoine hydroxylase-related dioxygenase, phytanoyl-CoA dioxygenase (PhyH) family</fullName>
    </submittedName>
</protein>
<dbReference type="RefSeq" id="WP_091531369.1">
    <property type="nucleotide sequence ID" value="NZ_LT629772.1"/>
</dbReference>
<dbReference type="SUPFAM" id="SSF51197">
    <property type="entry name" value="Clavaminate synthase-like"/>
    <property type="match status" value="1"/>
</dbReference>
<dbReference type="AlphaFoldDB" id="A0A1H2AQ93"/>
<keyword evidence="2" id="KW-1185">Reference proteome</keyword>
<dbReference type="GO" id="GO:0016706">
    <property type="term" value="F:2-oxoglutarate-dependent dioxygenase activity"/>
    <property type="evidence" value="ECO:0007669"/>
    <property type="project" value="UniProtKB-ARBA"/>
</dbReference>
<dbReference type="PANTHER" id="PTHR20883">
    <property type="entry name" value="PHYTANOYL-COA DIOXYGENASE DOMAIN CONTAINING 1"/>
    <property type="match status" value="1"/>
</dbReference>
<gene>
    <name evidence="1" type="ORF">SAMN04489812_6108</name>
</gene>
<accession>A0A1H2AQ93</accession>